<keyword evidence="1" id="KW-0472">Membrane</keyword>
<evidence type="ECO:0000313" key="2">
    <source>
        <dbReference type="EMBL" id="MDX8534100.1"/>
    </source>
</evidence>
<evidence type="ECO:0008006" key="4">
    <source>
        <dbReference type="Google" id="ProtNLM"/>
    </source>
</evidence>
<keyword evidence="3" id="KW-1185">Reference proteome</keyword>
<dbReference type="RefSeq" id="WP_320251431.1">
    <property type="nucleotide sequence ID" value="NZ_JAVIIQ010000011.1"/>
</dbReference>
<sequence>MLHEANEDCAVSLSEDEARLAERYRFLCGQRDGPSRYGIAVLAGVLAGGMFIVSAIFFGGGEQGDPLFTFGIGVCCLVAGGALWFHRRQAEKRRWQEKKSIIHKFRSRGLGIQLNGQVHHLFG</sequence>
<name>A0ABU5AA77_9HYPH</name>
<comment type="caution">
    <text evidence="2">The sequence shown here is derived from an EMBL/GenBank/DDBJ whole genome shotgun (WGS) entry which is preliminary data.</text>
</comment>
<keyword evidence="1" id="KW-1133">Transmembrane helix</keyword>
<organism evidence="2 3">
    <name type="scientific">Mesorhizobium vachelliae</name>
    <dbReference type="NCBI Taxonomy" id="3072309"/>
    <lineage>
        <taxon>Bacteria</taxon>
        <taxon>Pseudomonadati</taxon>
        <taxon>Pseudomonadota</taxon>
        <taxon>Alphaproteobacteria</taxon>
        <taxon>Hyphomicrobiales</taxon>
        <taxon>Phyllobacteriaceae</taxon>
        <taxon>Mesorhizobium</taxon>
    </lineage>
</organism>
<evidence type="ECO:0000313" key="3">
    <source>
        <dbReference type="Proteomes" id="UP001285154"/>
    </source>
</evidence>
<feature type="transmembrane region" description="Helical" evidence="1">
    <location>
        <begin position="39"/>
        <end position="61"/>
    </location>
</feature>
<keyword evidence="1" id="KW-0812">Transmembrane</keyword>
<gene>
    <name evidence="2" type="ORF">RFM42_24120</name>
</gene>
<evidence type="ECO:0000256" key="1">
    <source>
        <dbReference type="SAM" id="Phobius"/>
    </source>
</evidence>
<dbReference type="Proteomes" id="UP001285154">
    <property type="component" value="Unassembled WGS sequence"/>
</dbReference>
<dbReference type="EMBL" id="JAVIIQ010000011">
    <property type="protein sequence ID" value="MDX8534100.1"/>
    <property type="molecule type" value="Genomic_DNA"/>
</dbReference>
<protein>
    <recommendedName>
        <fullName evidence="4">TIGR01620 family protein</fullName>
    </recommendedName>
</protein>
<reference evidence="2 3" key="1">
    <citation type="submission" date="2023-08" db="EMBL/GenBank/DDBJ databases">
        <title>Implementing the SeqCode for naming new Mesorhizobium species isolated from Vachellia karroo root nodules.</title>
        <authorList>
            <person name="Van Lill M."/>
        </authorList>
    </citation>
    <scope>NUCLEOTIDE SEQUENCE [LARGE SCALE GENOMIC DNA]</scope>
    <source>
        <strain evidence="2 3">VK25D</strain>
    </source>
</reference>
<accession>A0ABU5AA77</accession>
<feature type="transmembrane region" description="Helical" evidence="1">
    <location>
        <begin position="67"/>
        <end position="85"/>
    </location>
</feature>
<proteinExistence type="predicted"/>